<feature type="compositionally biased region" description="Basic and acidic residues" evidence="3">
    <location>
        <begin position="663"/>
        <end position="677"/>
    </location>
</feature>
<sequence length="909" mass="99848">MAPRQTSMVHSRLHQAALRGDDVGVRHALQSGASVNDLDSAGRTAVMCAVAGENWQNVDASNASFMTPGHLQAVRTLLGDSQMSLFTLNAPQMAYRGVTPLGMAAWLNLSDAVRVLLEESSEYVSVDGTDAHSATPLMCTFLGPTVAPSNGPNIDAARDGRLDVVLVLVRFLCNNTHLYLTFRAQLRHGARPDIGDLNNRTSVQYALPYPQILWLCETALRRHRWLESQVLSIVTRSPDPDLIFHQSPDRTKLASNPDSEHLLRISSAALPPARIFHPPPLSVFSDESTSQPIIQSVMSSDVAYLHSLLFVPSTQPLSSPVLVNLPDAKGWSAIHYCAIAESPSIPILDALYCAGAVVSLFTTFEHWTPLHCFAQSTRTLPHDRPDLCISLYHFIQHLVHDLRTPLAARDKDDETCIHIAAEKGKCIEVLALLLDCDTTGTVRELRNARGLTALEVCKPEFRSAFGELLEDLRSGSALSSHTIRPSVSLASLSSSSSDGAPDDTDDVLDNVDISASSEQLLVNLRLTSPSQKHKATPFHLNFLDNLVREAADINAIVSTHYRTITDEASKDVQVLRKNADRMQVLLDRAYSDVAQAMQSRGIAPILHRRRSNRESEDSQATAVSPVEGPEGGIPWPQLGDKFSVSEGNKSSERLRSPSVEQLKTTDDLKEPKTELAKSTKPSGTTKLKAWMKRKLLFPGLDEPAAYNVLEAKLNGVQQKLESILEQIDPEDVAVHPPRTPFVDPDLSADDWVDHLLQTSHSSLQAASRELDRIRECIASSEHFISIANRCAARAERVVNRALKKREAEIKKLRSTSPISSNDEFFVPPGQLSTKSSVASLSSVYSARSSCVSLAATIEDEDDDIRVARRLLLRKIDTGVNGAQEQLHKGVDWLRAVKEVVRGAKRRAYI</sequence>
<keyword evidence="1" id="KW-0677">Repeat</keyword>
<reference evidence="4" key="1">
    <citation type="submission" date="2020-05" db="EMBL/GenBank/DDBJ databases">
        <title>Mycena genomes resolve the evolution of fungal bioluminescence.</title>
        <authorList>
            <person name="Tsai I.J."/>
        </authorList>
    </citation>
    <scope>NUCLEOTIDE SEQUENCE</scope>
    <source>
        <strain evidence="4">160909Yilan</strain>
    </source>
</reference>
<protein>
    <submittedName>
        <fullName evidence="4">E3 ubiquitin-protein ligase XBAT33</fullName>
    </submittedName>
</protein>
<keyword evidence="5" id="KW-1185">Reference proteome</keyword>
<evidence type="ECO:0000313" key="5">
    <source>
        <dbReference type="Proteomes" id="UP000623467"/>
    </source>
</evidence>
<keyword evidence="2" id="KW-0040">ANK repeat</keyword>
<evidence type="ECO:0000256" key="1">
    <source>
        <dbReference type="ARBA" id="ARBA00022737"/>
    </source>
</evidence>
<evidence type="ECO:0000256" key="2">
    <source>
        <dbReference type="ARBA" id="ARBA00023043"/>
    </source>
</evidence>
<comment type="caution">
    <text evidence="4">The sequence shown here is derived from an EMBL/GenBank/DDBJ whole genome shotgun (WGS) entry which is preliminary data.</text>
</comment>
<name>A0A8H6ZGK9_9AGAR</name>
<dbReference type="OrthoDB" id="539213at2759"/>
<proteinExistence type="predicted"/>
<dbReference type="PANTHER" id="PTHR24203:SF45">
    <property type="entry name" value="ANKYRIN REPEAT DOMAIN 6"/>
    <property type="match status" value="1"/>
</dbReference>
<evidence type="ECO:0000256" key="3">
    <source>
        <dbReference type="SAM" id="MobiDB-lite"/>
    </source>
</evidence>
<accession>A0A8H6ZGK9</accession>
<feature type="region of interest" description="Disordered" evidence="3">
    <location>
        <begin position="605"/>
        <end position="684"/>
    </location>
</feature>
<dbReference type="Proteomes" id="UP000623467">
    <property type="component" value="Unassembled WGS sequence"/>
</dbReference>
<evidence type="ECO:0000313" key="4">
    <source>
        <dbReference type="EMBL" id="KAF7375245.1"/>
    </source>
</evidence>
<dbReference type="AlphaFoldDB" id="A0A8H6ZGK9"/>
<dbReference type="InterPro" id="IPR002110">
    <property type="entry name" value="Ankyrin_rpt"/>
</dbReference>
<dbReference type="PANTHER" id="PTHR24203">
    <property type="entry name" value="ANKYRIN REPEAT FAMILY PROTEIN"/>
    <property type="match status" value="1"/>
</dbReference>
<dbReference type="InterPro" id="IPR036770">
    <property type="entry name" value="Ankyrin_rpt-contain_sf"/>
</dbReference>
<gene>
    <name evidence="4" type="ORF">MSAN_00411100</name>
</gene>
<organism evidence="4 5">
    <name type="scientific">Mycena sanguinolenta</name>
    <dbReference type="NCBI Taxonomy" id="230812"/>
    <lineage>
        <taxon>Eukaryota</taxon>
        <taxon>Fungi</taxon>
        <taxon>Dikarya</taxon>
        <taxon>Basidiomycota</taxon>
        <taxon>Agaricomycotina</taxon>
        <taxon>Agaricomycetes</taxon>
        <taxon>Agaricomycetidae</taxon>
        <taxon>Agaricales</taxon>
        <taxon>Marasmiineae</taxon>
        <taxon>Mycenaceae</taxon>
        <taxon>Mycena</taxon>
    </lineage>
</organism>
<dbReference type="EMBL" id="JACAZH010000002">
    <property type="protein sequence ID" value="KAF7375245.1"/>
    <property type="molecule type" value="Genomic_DNA"/>
</dbReference>
<dbReference type="SMART" id="SM00248">
    <property type="entry name" value="ANK"/>
    <property type="match status" value="5"/>
</dbReference>
<dbReference type="Gene3D" id="1.25.40.20">
    <property type="entry name" value="Ankyrin repeat-containing domain"/>
    <property type="match status" value="2"/>
</dbReference>
<dbReference type="SUPFAM" id="SSF48403">
    <property type="entry name" value="Ankyrin repeat"/>
    <property type="match status" value="1"/>
</dbReference>